<keyword evidence="1" id="KW-0812">Transmembrane</keyword>
<gene>
    <name evidence="2" type="ORF">A2763_04305</name>
</gene>
<evidence type="ECO:0000313" key="2">
    <source>
        <dbReference type="EMBL" id="OGG50557.1"/>
    </source>
</evidence>
<comment type="caution">
    <text evidence="2">The sequence shown here is derived from an EMBL/GenBank/DDBJ whole genome shotgun (WGS) entry which is preliminary data.</text>
</comment>
<proteinExistence type="predicted"/>
<feature type="transmembrane region" description="Helical" evidence="1">
    <location>
        <begin position="6"/>
        <end position="24"/>
    </location>
</feature>
<name>A0A1F6CNA2_9BACT</name>
<feature type="transmembrane region" description="Helical" evidence="1">
    <location>
        <begin position="119"/>
        <end position="141"/>
    </location>
</feature>
<sequence length="142" mass="15520">MVPVNYLAVLACAIASMAIGFLWYGPLFGKTWSTLMGWGEMTPEKMAELQKKARPAYAVSFVGALAMAFVLSHSLVFASTYLNTSGISAGLQTGFWTWLGFVAPVTIGSVLWDGKPWKLWFINAGYYLALLLVMGVILALWV</sequence>
<keyword evidence="1" id="KW-0472">Membrane</keyword>
<organism evidence="2 3">
    <name type="scientific">Candidatus Kaiserbacteria bacterium RIFCSPHIGHO2_01_FULL_54_36</name>
    <dbReference type="NCBI Taxonomy" id="1798482"/>
    <lineage>
        <taxon>Bacteria</taxon>
        <taxon>Candidatus Kaiseribacteriota</taxon>
    </lineage>
</organism>
<dbReference type="EMBL" id="MFKV01000011">
    <property type="protein sequence ID" value="OGG50557.1"/>
    <property type="molecule type" value="Genomic_DNA"/>
</dbReference>
<evidence type="ECO:0008006" key="4">
    <source>
        <dbReference type="Google" id="ProtNLM"/>
    </source>
</evidence>
<protein>
    <recommendedName>
        <fullName evidence="4">DUF1761 domain-containing protein</fullName>
    </recommendedName>
</protein>
<evidence type="ECO:0000313" key="3">
    <source>
        <dbReference type="Proteomes" id="UP000178370"/>
    </source>
</evidence>
<evidence type="ECO:0000256" key="1">
    <source>
        <dbReference type="SAM" id="Phobius"/>
    </source>
</evidence>
<feature type="transmembrane region" description="Helical" evidence="1">
    <location>
        <begin position="55"/>
        <end position="75"/>
    </location>
</feature>
<accession>A0A1F6CNA2</accession>
<feature type="transmembrane region" description="Helical" evidence="1">
    <location>
        <begin position="95"/>
        <end position="112"/>
    </location>
</feature>
<keyword evidence="1" id="KW-1133">Transmembrane helix</keyword>
<dbReference type="AlphaFoldDB" id="A0A1F6CNA2"/>
<dbReference type="Proteomes" id="UP000178370">
    <property type="component" value="Unassembled WGS sequence"/>
</dbReference>
<dbReference type="STRING" id="1798482.A2763_04305"/>
<dbReference type="Pfam" id="PF08570">
    <property type="entry name" value="DUF1761"/>
    <property type="match status" value="1"/>
</dbReference>
<dbReference type="InterPro" id="IPR013879">
    <property type="entry name" value="DUF1761"/>
</dbReference>
<reference evidence="2 3" key="1">
    <citation type="journal article" date="2016" name="Nat. Commun.">
        <title>Thousands of microbial genomes shed light on interconnected biogeochemical processes in an aquifer system.</title>
        <authorList>
            <person name="Anantharaman K."/>
            <person name="Brown C.T."/>
            <person name="Hug L.A."/>
            <person name="Sharon I."/>
            <person name="Castelle C.J."/>
            <person name="Probst A.J."/>
            <person name="Thomas B.C."/>
            <person name="Singh A."/>
            <person name="Wilkins M.J."/>
            <person name="Karaoz U."/>
            <person name="Brodie E.L."/>
            <person name="Williams K.H."/>
            <person name="Hubbard S.S."/>
            <person name="Banfield J.F."/>
        </authorList>
    </citation>
    <scope>NUCLEOTIDE SEQUENCE [LARGE SCALE GENOMIC DNA]</scope>
</reference>